<evidence type="ECO:0000259" key="1">
    <source>
        <dbReference type="SMART" id="SM00974"/>
    </source>
</evidence>
<dbReference type="EMBL" id="QQWD01000006">
    <property type="protein sequence ID" value="REJ54176.1"/>
    <property type="molecule type" value="Genomic_DNA"/>
</dbReference>
<sequence length="241" mass="27071">MPESDGEAERIESAYQYAGIPLMPEVIRDLILELYAGRIVRRNDIVTKIPEVHTKRGGVEANAANLEASVKKALQYLKREGLATNPGYGMWKIRSADESEVEHELSAEDEPNDSAGVVASAELEFGSGESAIYLYYFKVYQSHPDAKEENRWPCKIGRTDRDPLRRILSQSTTALPEVPHIALVMWTPFPSHWEAALHSILRLRGRSIKTAPGNEWFSTNPTEVLELIRMIDPEGNIPIMS</sequence>
<name>A0A3E0M3G4_9CHRO</name>
<evidence type="ECO:0000313" key="2">
    <source>
        <dbReference type="EMBL" id="REJ54176.1"/>
    </source>
</evidence>
<dbReference type="AlphaFoldDB" id="A0A3E0M3G4"/>
<dbReference type="InterPro" id="IPR018306">
    <property type="entry name" value="Phage_T5_Orf172_DNA-bd"/>
</dbReference>
<evidence type="ECO:0000313" key="3">
    <source>
        <dbReference type="Proteomes" id="UP000257002"/>
    </source>
</evidence>
<proteinExistence type="predicted"/>
<accession>A0A3E0M3G4</accession>
<dbReference type="SMART" id="SM00974">
    <property type="entry name" value="T5orf172"/>
    <property type="match status" value="1"/>
</dbReference>
<gene>
    <name evidence="2" type="ORF">DWQ51_07115</name>
</gene>
<dbReference type="Proteomes" id="UP000257002">
    <property type="component" value="Unassembled WGS sequence"/>
</dbReference>
<dbReference type="Pfam" id="PF10544">
    <property type="entry name" value="T5orf172"/>
    <property type="match status" value="1"/>
</dbReference>
<organism evidence="2 3">
    <name type="scientific">Microcystis wesenbergii TW10</name>
    <dbReference type="NCBI Taxonomy" id="2060474"/>
    <lineage>
        <taxon>Bacteria</taxon>
        <taxon>Bacillati</taxon>
        <taxon>Cyanobacteriota</taxon>
        <taxon>Cyanophyceae</taxon>
        <taxon>Oscillatoriophycideae</taxon>
        <taxon>Chroococcales</taxon>
        <taxon>Microcystaceae</taxon>
        <taxon>Microcystis</taxon>
    </lineage>
</organism>
<feature type="domain" description="Bacteriophage T5 Orf172 DNA-binding" evidence="1">
    <location>
        <begin position="148"/>
        <end position="231"/>
    </location>
</feature>
<reference evidence="2 3" key="1">
    <citation type="submission" date="2017-10" db="EMBL/GenBank/DDBJ databases">
        <title>A large-scale comparative metagenomic study reveals the eutrophication-driven functional interactions in six Microcystis-epibionts communities.</title>
        <authorList>
            <person name="Li Q."/>
            <person name="Lin F."/>
        </authorList>
    </citation>
    <scope>NUCLEOTIDE SEQUENCE [LARGE SCALE GENOMIC DNA]</scope>
    <source>
        <strain evidence="2">TW10</strain>
    </source>
</reference>
<comment type="caution">
    <text evidence="2">The sequence shown here is derived from an EMBL/GenBank/DDBJ whole genome shotgun (WGS) entry which is preliminary data.</text>
</comment>
<protein>
    <submittedName>
        <fullName evidence="2">GIY-YIG nuclease family protein</fullName>
    </submittedName>
</protein>